<dbReference type="RefSeq" id="WP_379906647.1">
    <property type="nucleotide sequence ID" value="NZ_JBHRTR010000054.1"/>
</dbReference>
<keyword evidence="6" id="KW-1185">Reference proteome</keyword>
<reference evidence="6" key="1">
    <citation type="journal article" date="2019" name="Int. J. Syst. Evol. Microbiol.">
        <title>The Global Catalogue of Microorganisms (GCM) 10K type strain sequencing project: providing services to taxonomists for standard genome sequencing and annotation.</title>
        <authorList>
            <consortium name="The Broad Institute Genomics Platform"/>
            <consortium name="The Broad Institute Genome Sequencing Center for Infectious Disease"/>
            <person name="Wu L."/>
            <person name="Ma J."/>
        </authorList>
    </citation>
    <scope>NUCLEOTIDE SEQUENCE [LARGE SCALE GENOMIC DNA]</scope>
    <source>
        <strain evidence="6">KCTC 42964</strain>
    </source>
</reference>
<dbReference type="InterPro" id="IPR009057">
    <property type="entry name" value="Homeodomain-like_sf"/>
</dbReference>
<proteinExistence type="predicted"/>
<dbReference type="PROSITE" id="PS01124">
    <property type="entry name" value="HTH_ARAC_FAMILY_2"/>
    <property type="match status" value="1"/>
</dbReference>
<dbReference type="Gene3D" id="1.10.10.60">
    <property type="entry name" value="Homeodomain-like"/>
    <property type="match status" value="1"/>
</dbReference>
<evidence type="ECO:0000256" key="3">
    <source>
        <dbReference type="ARBA" id="ARBA00023163"/>
    </source>
</evidence>
<dbReference type="EMBL" id="JBHRTR010000054">
    <property type="protein sequence ID" value="MFC3231183.1"/>
    <property type="molecule type" value="Genomic_DNA"/>
</dbReference>
<feature type="domain" description="HTH araC/xylS-type" evidence="4">
    <location>
        <begin position="219"/>
        <end position="317"/>
    </location>
</feature>
<dbReference type="PROSITE" id="PS00041">
    <property type="entry name" value="HTH_ARAC_FAMILY_1"/>
    <property type="match status" value="1"/>
</dbReference>
<dbReference type="InterPro" id="IPR053142">
    <property type="entry name" value="PchR_regulatory_protein"/>
</dbReference>
<evidence type="ECO:0000313" key="5">
    <source>
        <dbReference type="EMBL" id="MFC3231183.1"/>
    </source>
</evidence>
<keyword evidence="2" id="KW-0238">DNA-binding</keyword>
<dbReference type="SUPFAM" id="SSF46689">
    <property type="entry name" value="Homeodomain-like"/>
    <property type="match status" value="1"/>
</dbReference>
<dbReference type="Proteomes" id="UP001595528">
    <property type="component" value="Unassembled WGS sequence"/>
</dbReference>
<comment type="caution">
    <text evidence="5">The sequence shown here is derived from an EMBL/GenBank/DDBJ whole genome shotgun (WGS) entry which is preliminary data.</text>
</comment>
<organism evidence="5 6">
    <name type="scientific">Marinibaculum pumilum</name>
    <dbReference type="NCBI Taxonomy" id="1766165"/>
    <lineage>
        <taxon>Bacteria</taxon>
        <taxon>Pseudomonadati</taxon>
        <taxon>Pseudomonadota</taxon>
        <taxon>Alphaproteobacteria</taxon>
        <taxon>Rhodospirillales</taxon>
        <taxon>Rhodospirillaceae</taxon>
        <taxon>Marinibaculum</taxon>
    </lineage>
</organism>
<dbReference type="InterPro" id="IPR018062">
    <property type="entry name" value="HTH_AraC-typ_CS"/>
</dbReference>
<evidence type="ECO:0000313" key="6">
    <source>
        <dbReference type="Proteomes" id="UP001595528"/>
    </source>
</evidence>
<protein>
    <submittedName>
        <fullName evidence="5">Helix-turn-helix transcriptional regulator</fullName>
    </submittedName>
</protein>
<dbReference type="SMART" id="SM00342">
    <property type="entry name" value="HTH_ARAC"/>
    <property type="match status" value="1"/>
</dbReference>
<dbReference type="PANTHER" id="PTHR47893">
    <property type="entry name" value="REGULATORY PROTEIN PCHR"/>
    <property type="match status" value="1"/>
</dbReference>
<keyword evidence="1" id="KW-0805">Transcription regulation</keyword>
<dbReference type="InterPro" id="IPR018060">
    <property type="entry name" value="HTH_AraC"/>
</dbReference>
<evidence type="ECO:0000259" key="4">
    <source>
        <dbReference type="PROSITE" id="PS01124"/>
    </source>
</evidence>
<dbReference type="PANTHER" id="PTHR47893:SF1">
    <property type="entry name" value="REGULATORY PROTEIN PCHR"/>
    <property type="match status" value="1"/>
</dbReference>
<name>A0ABV7L927_9PROT</name>
<keyword evidence="3" id="KW-0804">Transcription</keyword>
<dbReference type="Pfam" id="PF12833">
    <property type="entry name" value="HTH_18"/>
    <property type="match status" value="1"/>
</dbReference>
<gene>
    <name evidence="5" type="ORF">ACFOGJ_28300</name>
</gene>
<sequence length="336" mass="37458">MPDVEWLLREAADARPIPVGERIETDDAQWRCRIERLEIGPGLRLFLTDVQARRDIAVEAQDDRTDRWIGSQLTLSGCAEIDFLDGSGTRTSADNALLFRPSGRRAAYRLAAGTRFRSAGYGLSLERVERLLEGTMPAAMRPLLEPDPERSRILTTASDRTMRRLVAGLFSRELNGPLRRLMLEGAVLQLLAVQAAAAARHRLPPASQRLSARDRDTLFAARTRLLEDMRDPPTLGALAVFAGMPERRLTAGFRLLFGATPFELLRNERLDRARIVLETTRLPLKVVAYRVGYDHASNFVAAFAARFGAPPRRYLREARGSTAQISPSSSTRVAKI</sequence>
<evidence type="ECO:0000256" key="1">
    <source>
        <dbReference type="ARBA" id="ARBA00023015"/>
    </source>
</evidence>
<evidence type="ECO:0000256" key="2">
    <source>
        <dbReference type="ARBA" id="ARBA00023125"/>
    </source>
</evidence>
<accession>A0ABV7L927</accession>